<proteinExistence type="predicted"/>
<dbReference type="InterPro" id="IPR053006">
    <property type="entry name" value="Meiosis_regulatory"/>
</dbReference>
<dbReference type="Proteomes" id="UP000186955">
    <property type="component" value="Unassembled WGS sequence"/>
</dbReference>
<sequence>MPLEIIQHIMEDSSRCPAWTAKGPRCRNQLSTRPIISSIGNLPSVEISGLLSQIQSLINSTLCSTHRRVALREIEGWKADFANLSTVQGPRDSSYVHDRRLLAIASWIYLMSKDAASQKDKSASPLPKIKTELESKIKQINPIQEFKPYVATARAERLAEEITKLVKRPLLPSEINRAGFIYIFWQIGNFGYMKIGLSADVGRRLKEWEKQCKKKIDVHFPDINGDEDHEDLQKVPHICRVEALVHMELLEYRRIEKKCPGCSRSHKEYFEISKEIAIQVVRKWIGWMRSLPYEKRTIGGKDQWVLKIGCCGRMTRNRLVDPVQCMENPKPLPQDYSNYLRRVCLTPGCRVESGLGAPGSSNESVNAATTLGVKIRKARGEEVVTVAHHGFLLLNEVHHPRVGEDMVGTVPDTRPELDVALVELTPAASASFTNNCYFQAEPPRRLMLGESIRAGS</sequence>
<dbReference type="PANTHER" id="PTHR28094:SF1">
    <property type="entry name" value="MEIOTICALLY UP-REGULATED GENE 113 PROTEIN"/>
    <property type="match status" value="1"/>
</dbReference>
<evidence type="ECO:0000259" key="1">
    <source>
        <dbReference type="SMART" id="SM00974"/>
    </source>
</evidence>
<keyword evidence="3" id="KW-1185">Reference proteome</keyword>
<dbReference type="InterPro" id="IPR018306">
    <property type="entry name" value="Phage_T5_Orf172_DNA-bd"/>
</dbReference>
<dbReference type="EMBL" id="MNBE01000128">
    <property type="protein sequence ID" value="OKP13669.1"/>
    <property type="molecule type" value="Genomic_DNA"/>
</dbReference>
<dbReference type="AlphaFoldDB" id="A0A1Q5UMI9"/>
<accession>A0A1Q5UMI9</accession>
<evidence type="ECO:0000313" key="2">
    <source>
        <dbReference type="EMBL" id="OKP13669.1"/>
    </source>
</evidence>
<comment type="caution">
    <text evidence="2">The sequence shown here is derived from an EMBL/GenBank/DDBJ whole genome shotgun (WGS) entry which is preliminary data.</text>
</comment>
<dbReference type="SMART" id="SM00974">
    <property type="entry name" value="T5orf172"/>
    <property type="match status" value="1"/>
</dbReference>
<dbReference type="STRING" id="1316194.A0A1Q5UMI9"/>
<dbReference type="Pfam" id="PF10544">
    <property type="entry name" value="T5orf172"/>
    <property type="match status" value="1"/>
</dbReference>
<evidence type="ECO:0000313" key="3">
    <source>
        <dbReference type="Proteomes" id="UP000186955"/>
    </source>
</evidence>
<dbReference type="PANTHER" id="PTHR28094">
    <property type="entry name" value="MEIOTICALLY UP-REGULATED GENE 113 PROTEIN"/>
    <property type="match status" value="1"/>
</dbReference>
<name>A0A1Q5UMI9_9EURO</name>
<reference evidence="2 3" key="1">
    <citation type="submission" date="2016-10" db="EMBL/GenBank/DDBJ databases">
        <title>Genome sequence of the ascomycete fungus Penicillium subrubescens.</title>
        <authorList>
            <person name="De Vries R.P."/>
            <person name="Peng M."/>
            <person name="Dilokpimol A."/>
            <person name="Hilden K."/>
            <person name="Makela M.R."/>
            <person name="Grigoriev I."/>
            <person name="Riley R."/>
            <person name="Granchi Z."/>
        </authorList>
    </citation>
    <scope>NUCLEOTIDE SEQUENCE [LARGE SCALE GENOMIC DNA]</scope>
    <source>
        <strain evidence="2 3">CBS 132785</strain>
    </source>
</reference>
<organism evidence="2 3">
    <name type="scientific">Penicillium subrubescens</name>
    <dbReference type="NCBI Taxonomy" id="1316194"/>
    <lineage>
        <taxon>Eukaryota</taxon>
        <taxon>Fungi</taxon>
        <taxon>Dikarya</taxon>
        <taxon>Ascomycota</taxon>
        <taxon>Pezizomycotina</taxon>
        <taxon>Eurotiomycetes</taxon>
        <taxon>Eurotiomycetidae</taxon>
        <taxon>Eurotiales</taxon>
        <taxon>Aspergillaceae</taxon>
        <taxon>Penicillium</taxon>
    </lineage>
</organism>
<feature type="domain" description="Bacteriophage T5 Orf172 DNA-binding" evidence="1">
    <location>
        <begin position="187"/>
        <end position="284"/>
    </location>
</feature>
<protein>
    <recommendedName>
        <fullName evidence="1">Bacteriophage T5 Orf172 DNA-binding domain-containing protein</fullName>
    </recommendedName>
</protein>
<gene>
    <name evidence="2" type="ORF">PENSUB_860</name>
</gene>